<evidence type="ECO:0000256" key="6">
    <source>
        <dbReference type="ARBA" id="ARBA00023010"/>
    </source>
</evidence>
<dbReference type="EMBL" id="HBGS01030322">
    <property type="protein sequence ID" value="CAD9428627.1"/>
    <property type="molecule type" value="Transcribed_RNA"/>
</dbReference>
<evidence type="ECO:0000256" key="3">
    <source>
        <dbReference type="ARBA" id="ARBA00022692"/>
    </source>
</evidence>
<keyword evidence="4" id="KW-0653">Protein transport</keyword>
<keyword evidence="9" id="KW-0732">Signal</keyword>
<evidence type="ECO:0000256" key="9">
    <source>
        <dbReference type="SAM" id="SignalP"/>
    </source>
</evidence>
<evidence type="ECO:0000256" key="2">
    <source>
        <dbReference type="ARBA" id="ARBA00022448"/>
    </source>
</evidence>
<protein>
    <submittedName>
        <fullName evidence="10">Uncharacterized protein</fullName>
    </submittedName>
</protein>
<evidence type="ECO:0000256" key="8">
    <source>
        <dbReference type="SAM" id="MobiDB-lite"/>
    </source>
</evidence>
<gene>
    <name evidence="10" type="ORF">DSPE1174_LOCUS15470</name>
</gene>
<accession>A0A7S2G278</accession>
<comment type="subcellular location">
    <subcellularLocation>
        <location evidence="1">Membrane</location>
        <topology evidence="1">Single-pass membrane protein</topology>
    </subcellularLocation>
</comment>
<evidence type="ECO:0000256" key="4">
    <source>
        <dbReference type="ARBA" id="ARBA00022927"/>
    </source>
</evidence>
<feature type="signal peptide" evidence="9">
    <location>
        <begin position="1"/>
        <end position="20"/>
    </location>
</feature>
<evidence type="ECO:0000256" key="5">
    <source>
        <dbReference type="ARBA" id="ARBA00022989"/>
    </source>
</evidence>
<feature type="chain" id="PRO_5030957837" evidence="9">
    <location>
        <begin position="21"/>
        <end position="364"/>
    </location>
</feature>
<reference evidence="10" key="1">
    <citation type="submission" date="2021-01" db="EMBL/GenBank/DDBJ databases">
        <authorList>
            <person name="Corre E."/>
            <person name="Pelletier E."/>
            <person name="Niang G."/>
            <person name="Scheremetjew M."/>
            <person name="Finn R."/>
            <person name="Kale V."/>
            <person name="Holt S."/>
            <person name="Cochrane G."/>
            <person name="Meng A."/>
            <person name="Brown T."/>
            <person name="Cohen L."/>
        </authorList>
    </citation>
    <scope>NUCLEOTIDE SEQUENCE</scope>
    <source>
        <strain evidence="10">CCMP1381</strain>
    </source>
</reference>
<keyword evidence="6" id="KW-0811">Translocation</keyword>
<name>A0A7S2G278_9STRA</name>
<dbReference type="Pfam" id="PF02416">
    <property type="entry name" value="TatA_B_E"/>
    <property type="match status" value="1"/>
</dbReference>
<feature type="region of interest" description="Disordered" evidence="8">
    <location>
        <begin position="38"/>
        <end position="63"/>
    </location>
</feature>
<sequence>MKVFFFSALFALCSMDKTWARRPLCFGIHKAAFSVRSSQPAGSSFTPQSYKSRSPPRNTRTVRQRQGVRMDFGSDGFLGVGAPEVAVIVGVGYFLLGPTELYRLAKEVGKLVTQLRTAATEASAQFSEAMESQLAISEIREVADDLQQAFSPMSTNPFSAAGRNERINNEAGLDPSLMYPETLSSEETIETTGPTSPLAAQDELGGAVMASSASSVGEEEGSTVLSEEEIKRRAAEQSKFHSQLDGGWNDSVLKGEGPWNNDYEMKDSTEPMDADDILSQLDGLEKQRLMQVEKLEEEFAMRRRLVDDQFSSTRTMVESFVRRKADLEARVKVMSEELESKEQALADSASASNTTQEEAKTPVA</sequence>
<keyword evidence="7" id="KW-0472">Membrane</keyword>
<organism evidence="10">
    <name type="scientific">Octactis speculum</name>
    <dbReference type="NCBI Taxonomy" id="3111310"/>
    <lineage>
        <taxon>Eukaryota</taxon>
        <taxon>Sar</taxon>
        <taxon>Stramenopiles</taxon>
        <taxon>Ochrophyta</taxon>
        <taxon>Dictyochophyceae</taxon>
        <taxon>Dictyochales</taxon>
        <taxon>Dictyochaceae</taxon>
        <taxon>Octactis</taxon>
    </lineage>
</organism>
<evidence type="ECO:0000256" key="7">
    <source>
        <dbReference type="ARBA" id="ARBA00023136"/>
    </source>
</evidence>
<dbReference type="Gene3D" id="1.20.5.3310">
    <property type="match status" value="1"/>
</dbReference>
<dbReference type="InterPro" id="IPR003369">
    <property type="entry name" value="TatA/B/E"/>
</dbReference>
<evidence type="ECO:0000313" key="10">
    <source>
        <dbReference type="EMBL" id="CAD9428627.1"/>
    </source>
</evidence>
<feature type="region of interest" description="Disordered" evidence="8">
    <location>
        <begin position="336"/>
        <end position="364"/>
    </location>
</feature>
<feature type="compositionally biased region" description="Polar residues" evidence="8">
    <location>
        <begin position="38"/>
        <end position="61"/>
    </location>
</feature>
<keyword evidence="2" id="KW-0813">Transport</keyword>
<keyword evidence="5" id="KW-1133">Transmembrane helix</keyword>
<evidence type="ECO:0000256" key="1">
    <source>
        <dbReference type="ARBA" id="ARBA00004167"/>
    </source>
</evidence>
<dbReference type="AlphaFoldDB" id="A0A7S2G278"/>
<proteinExistence type="predicted"/>
<keyword evidence="3" id="KW-0812">Transmembrane</keyword>